<keyword evidence="1" id="KW-1185">Reference proteome</keyword>
<organism evidence="1 2">
    <name type="scientific">Romanomermis culicivorax</name>
    <name type="common">Nematode worm</name>
    <dbReference type="NCBI Taxonomy" id="13658"/>
    <lineage>
        <taxon>Eukaryota</taxon>
        <taxon>Metazoa</taxon>
        <taxon>Ecdysozoa</taxon>
        <taxon>Nematoda</taxon>
        <taxon>Enoplea</taxon>
        <taxon>Dorylaimia</taxon>
        <taxon>Mermithida</taxon>
        <taxon>Mermithoidea</taxon>
        <taxon>Mermithidae</taxon>
        <taxon>Romanomermis</taxon>
    </lineage>
</organism>
<evidence type="ECO:0000313" key="1">
    <source>
        <dbReference type="Proteomes" id="UP000887565"/>
    </source>
</evidence>
<name>A0A915K5K4_ROMCU</name>
<protein>
    <submittedName>
        <fullName evidence="2">Uncharacterized protein</fullName>
    </submittedName>
</protein>
<proteinExistence type="predicted"/>
<dbReference type="Proteomes" id="UP000887565">
    <property type="component" value="Unplaced"/>
</dbReference>
<dbReference type="AlphaFoldDB" id="A0A915K5K4"/>
<sequence length="40" mass="4249">MFVTAACLSAAALPYAESPGFPFPFVAIRRTHSLTPEPIA</sequence>
<dbReference type="WBParaSite" id="nRc.2.0.1.t33618-RA">
    <property type="protein sequence ID" value="nRc.2.0.1.t33618-RA"/>
    <property type="gene ID" value="nRc.2.0.1.g33618"/>
</dbReference>
<evidence type="ECO:0000313" key="2">
    <source>
        <dbReference type="WBParaSite" id="nRc.2.0.1.t33618-RA"/>
    </source>
</evidence>
<accession>A0A915K5K4</accession>
<reference evidence="2" key="1">
    <citation type="submission" date="2022-11" db="UniProtKB">
        <authorList>
            <consortium name="WormBaseParasite"/>
        </authorList>
    </citation>
    <scope>IDENTIFICATION</scope>
</reference>